<organism evidence="3 4">
    <name type="scientific">Candidatus Acidiferrum panamense</name>
    <dbReference type="NCBI Taxonomy" id="2741543"/>
    <lineage>
        <taxon>Bacteria</taxon>
        <taxon>Pseudomonadati</taxon>
        <taxon>Acidobacteriota</taxon>
        <taxon>Terriglobia</taxon>
        <taxon>Candidatus Acidiferrales</taxon>
        <taxon>Candidatus Acidiferrum</taxon>
    </lineage>
</organism>
<feature type="compositionally biased region" description="Low complexity" evidence="1">
    <location>
        <begin position="114"/>
        <end position="132"/>
    </location>
</feature>
<keyword evidence="4" id="KW-1185">Reference proteome</keyword>
<dbReference type="EMBL" id="JACDQQ010000408">
    <property type="protein sequence ID" value="MBA0084184.1"/>
    <property type="molecule type" value="Genomic_DNA"/>
</dbReference>
<dbReference type="Proteomes" id="UP000567293">
    <property type="component" value="Unassembled WGS sequence"/>
</dbReference>
<feature type="non-terminal residue" evidence="3">
    <location>
        <position position="1"/>
    </location>
</feature>
<proteinExistence type="predicted"/>
<feature type="domain" description="DNA polymerase III gamma subunit" evidence="2">
    <location>
        <begin position="5"/>
        <end position="105"/>
    </location>
</feature>
<feature type="compositionally biased region" description="Low complexity" evidence="1">
    <location>
        <begin position="140"/>
        <end position="169"/>
    </location>
</feature>
<evidence type="ECO:0000313" key="4">
    <source>
        <dbReference type="Proteomes" id="UP000567293"/>
    </source>
</evidence>
<comment type="caution">
    <text evidence="3">The sequence shown here is derived from an EMBL/GenBank/DDBJ whole genome shotgun (WGS) entry which is preliminary data.</text>
</comment>
<evidence type="ECO:0000259" key="2">
    <source>
        <dbReference type="Pfam" id="PF12169"/>
    </source>
</evidence>
<dbReference type="InterPro" id="IPR008921">
    <property type="entry name" value="DNA_pol3_clamp-load_cplx_C"/>
</dbReference>
<feature type="region of interest" description="Disordered" evidence="1">
    <location>
        <begin position="110"/>
        <end position="189"/>
    </location>
</feature>
<dbReference type="GO" id="GO:0006260">
    <property type="term" value="P:DNA replication"/>
    <property type="evidence" value="ECO:0007669"/>
    <property type="project" value="InterPro"/>
</dbReference>
<accession>A0A7V8NMR2</accession>
<dbReference type="AlphaFoldDB" id="A0A7V8NMR2"/>
<protein>
    <recommendedName>
        <fullName evidence="2">DNA polymerase III gamma subunit domain-containing protein</fullName>
    </recommendedName>
</protein>
<dbReference type="Gene3D" id="1.20.272.10">
    <property type="match status" value="1"/>
</dbReference>
<dbReference type="Pfam" id="PF12169">
    <property type="entry name" value="DNA_pol3_gamma3"/>
    <property type="match status" value="1"/>
</dbReference>
<sequence>HTFQKEGRNLQHFCREAIRHMRNLLIARVCGADSELIAATPDQRPAIAKAAALFSEEDLTRFFQILLQTDDDLRRKPDPRVHLEMGLLRLITASRLAPLEELLAELKSGAPVDTSSGTARAASSALRQAATPPSLPSFTPPSKVVTQSFAPAPAQPEASQQFASPSAAQDATPATTPEVKTPNGSKETLRVSGISQEQVAEIKSAIQAQQKFLGELVEHSSGWELEGAELRIYFPPEKRTFAEMIEGREPHERIRTVSSNVLGRAVRVCAKLDSVAAVTAAASGSQELRAQFERDPMVRSMLERFGGKITEVRSRQQEK</sequence>
<reference evidence="3" key="1">
    <citation type="submission" date="2020-06" db="EMBL/GenBank/DDBJ databases">
        <title>Legume-microbial interactions unlock mineral nutrients during tropical forest succession.</title>
        <authorList>
            <person name="Epihov D.Z."/>
        </authorList>
    </citation>
    <scope>NUCLEOTIDE SEQUENCE [LARGE SCALE GENOMIC DNA]</scope>
    <source>
        <strain evidence="3">Pan2503</strain>
    </source>
</reference>
<dbReference type="GO" id="GO:0003677">
    <property type="term" value="F:DNA binding"/>
    <property type="evidence" value="ECO:0007669"/>
    <property type="project" value="InterPro"/>
</dbReference>
<evidence type="ECO:0000256" key="1">
    <source>
        <dbReference type="SAM" id="MobiDB-lite"/>
    </source>
</evidence>
<name>A0A7V8NMR2_9BACT</name>
<dbReference type="SUPFAM" id="SSF48019">
    <property type="entry name" value="post-AAA+ oligomerization domain-like"/>
    <property type="match status" value="1"/>
</dbReference>
<dbReference type="InterPro" id="IPR022754">
    <property type="entry name" value="DNA_pol_III_gamma-3"/>
</dbReference>
<dbReference type="GO" id="GO:0003887">
    <property type="term" value="F:DNA-directed DNA polymerase activity"/>
    <property type="evidence" value="ECO:0007669"/>
    <property type="project" value="InterPro"/>
</dbReference>
<evidence type="ECO:0000313" key="3">
    <source>
        <dbReference type="EMBL" id="MBA0084184.1"/>
    </source>
</evidence>
<gene>
    <name evidence="3" type="ORF">HRJ53_04240</name>
</gene>